<evidence type="ECO:0000313" key="2">
    <source>
        <dbReference type="Proteomes" id="UP000249282"/>
    </source>
</evidence>
<name>A0A2W5TDL4_ACIJO</name>
<dbReference type="EMBL" id="QFQJ01000002">
    <property type="protein sequence ID" value="PZQ93717.1"/>
    <property type="molecule type" value="Genomic_DNA"/>
</dbReference>
<protein>
    <submittedName>
        <fullName evidence="1">Uncharacterized protein</fullName>
    </submittedName>
</protein>
<gene>
    <name evidence="1" type="ORF">DI542_00655</name>
</gene>
<evidence type="ECO:0000313" key="1">
    <source>
        <dbReference type="EMBL" id="PZQ93717.1"/>
    </source>
</evidence>
<sequence length="67" mass="7457">MTEITSPEIRELLNSIEIIVTRPAKATARELQLAPALFAKLMNCRTGGVIQIKTMIDGKEINFEVVE</sequence>
<dbReference type="Proteomes" id="UP000249282">
    <property type="component" value="Unassembled WGS sequence"/>
</dbReference>
<comment type="caution">
    <text evidence="1">The sequence shown here is derived from an EMBL/GenBank/DDBJ whole genome shotgun (WGS) entry which is preliminary data.</text>
</comment>
<proteinExistence type="predicted"/>
<organism evidence="1 2">
    <name type="scientific">Acinetobacter johnsonii</name>
    <dbReference type="NCBI Taxonomy" id="40214"/>
    <lineage>
        <taxon>Bacteria</taxon>
        <taxon>Pseudomonadati</taxon>
        <taxon>Pseudomonadota</taxon>
        <taxon>Gammaproteobacteria</taxon>
        <taxon>Moraxellales</taxon>
        <taxon>Moraxellaceae</taxon>
        <taxon>Acinetobacter</taxon>
    </lineage>
</organism>
<accession>A0A2W5TDL4</accession>
<dbReference type="AlphaFoldDB" id="A0A2W5TDL4"/>
<reference evidence="1 2" key="1">
    <citation type="submission" date="2017-11" db="EMBL/GenBank/DDBJ databases">
        <title>Infants hospitalized years apart are colonized by the same room-sourced microbial strains.</title>
        <authorList>
            <person name="Brooks B."/>
            <person name="Olm M.R."/>
            <person name="Firek B.A."/>
            <person name="Baker R."/>
            <person name="Thomas B.C."/>
            <person name="Morowitz M.J."/>
            <person name="Banfield J.F."/>
        </authorList>
    </citation>
    <scope>NUCLEOTIDE SEQUENCE [LARGE SCALE GENOMIC DNA]</scope>
    <source>
        <strain evidence="1">S2_003_000_R3_20</strain>
    </source>
</reference>